<reference evidence="11 12" key="1">
    <citation type="submission" date="2019-07" db="EMBL/GenBank/DDBJ databases">
        <title>De Novo Assembly of kiwifruit Actinidia rufa.</title>
        <authorList>
            <person name="Sugita-Konishi S."/>
            <person name="Sato K."/>
            <person name="Mori E."/>
            <person name="Abe Y."/>
            <person name="Kisaki G."/>
            <person name="Hamano K."/>
            <person name="Suezawa K."/>
            <person name="Otani M."/>
            <person name="Fukuda T."/>
            <person name="Manabe T."/>
            <person name="Gomi K."/>
            <person name="Tabuchi M."/>
            <person name="Akimitsu K."/>
            <person name="Kataoka I."/>
        </authorList>
    </citation>
    <scope>NUCLEOTIDE SEQUENCE [LARGE SCALE GENOMIC DNA]</scope>
    <source>
        <strain evidence="12">cv. Fuchu</strain>
    </source>
</reference>
<dbReference type="AlphaFoldDB" id="A0A7J0FDP1"/>
<dbReference type="InterPro" id="IPR044974">
    <property type="entry name" value="Disease_R_plants"/>
</dbReference>
<dbReference type="Gene3D" id="1.10.10.10">
    <property type="entry name" value="Winged helix-like DNA-binding domain superfamily/Winged helix DNA-binding domain"/>
    <property type="match status" value="1"/>
</dbReference>
<dbReference type="InterPro" id="IPR055414">
    <property type="entry name" value="LRR_R13L4/SHOC2-like"/>
</dbReference>
<dbReference type="FunFam" id="1.10.10.10:FF:000322">
    <property type="entry name" value="Probable disease resistance protein At1g63360"/>
    <property type="match status" value="1"/>
</dbReference>
<dbReference type="GO" id="GO:0051607">
    <property type="term" value="P:defense response to virus"/>
    <property type="evidence" value="ECO:0007669"/>
    <property type="project" value="UniProtKB-ARBA"/>
</dbReference>
<evidence type="ECO:0000313" key="11">
    <source>
        <dbReference type="EMBL" id="GFY96329.1"/>
    </source>
</evidence>
<dbReference type="SUPFAM" id="SSF52540">
    <property type="entry name" value="P-loop containing nucleoside triphosphate hydrolases"/>
    <property type="match status" value="1"/>
</dbReference>
<feature type="domain" description="Disease resistance N-terminal" evidence="8">
    <location>
        <begin position="13"/>
        <end position="100"/>
    </location>
</feature>
<dbReference type="Pfam" id="PF00931">
    <property type="entry name" value="NB-ARC"/>
    <property type="match status" value="1"/>
</dbReference>
<proteinExistence type="inferred from homology"/>
<dbReference type="InterPro" id="IPR038005">
    <property type="entry name" value="RX-like_CC"/>
</dbReference>
<dbReference type="FunFam" id="3.40.50.300:FF:001091">
    <property type="entry name" value="Probable disease resistance protein At1g61300"/>
    <property type="match status" value="1"/>
</dbReference>
<evidence type="ECO:0000256" key="4">
    <source>
        <dbReference type="ARBA" id="ARBA00022741"/>
    </source>
</evidence>
<accession>A0A7J0FDP1</accession>
<dbReference type="InterPro" id="IPR042197">
    <property type="entry name" value="Apaf_helical"/>
</dbReference>
<sequence length="835" mass="95502">MAEIALAGATSVLRQTVGVLSNLIVDEGSRLSRLREGILWIESEIGYIQSYLEDAEAKQGQNRKITRLVIDIRDLAYDVEDIMDTYFPRITSHRRKGSFSRLKSILGFTYTVHNFVVEVEGIRKRVENINRLRLTYGINECSSRDGRDAWNARRTFAHIDEPYVVGFDKHVKELVTKLHNGDSRFDVISIVGMPGLGKTTLARKFLKAVTTPVASDSDNPHFEFSAWVYVSQKPNIKKVLLDIARQMRLKILPQKDGKDLGSFKRIRKEDIEAKLEDIEAKSEDIETYLFTYLSQKRYVIVLDDIWNTETWDAFKNAIPTNSKNGSRIIVTSRHSFVGIHVGGRSSLHELQPLDQNTSKDLFFKMLISNATKTLDPPELENIGQQILKRCDGVPLAIVITVGLLLVRDRTEHAWKGVLESMGQDHDQCLEIFALSYKDLPTQLKPCFLYFGLFPEDHEIKVFELINLWTAEGFVKSSGTREVEDVGEDFLNHLIARNLIQVVRKRFDGRISTCRIHDMLHDLCIRVSEEINFFKKYGNVTTGNSATRVRRVTAHKSSFFEYISTNSQHVNLRTMLYFNGKNERVKISRDLRFLRVLRLEKIMYSHPNDIENFGHLTYLQLRSGHLIKLPSTIYETIETSYLAFFTIANCQQIDVSLPNLQSLHLEIIVGSDSPAVLMLNNLTSLRKLAIRTSMARLSKTFSTLNLSRCENLHKLSLGVYMDKLPDHDKLPPSLTKLTLKCTKLVESPLETLKKLPKLKILVLRELSYQGRQIICSGGPDNFPQFETLEIHDLQRLEELIAEEGSMPQLKKLSIVRCSRLTVIPDRFRNITTTTAG</sequence>
<evidence type="ECO:0000256" key="1">
    <source>
        <dbReference type="ARBA" id="ARBA00008894"/>
    </source>
</evidence>
<evidence type="ECO:0000259" key="10">
    <source>
        <dbReference type="Pfam" id="PF23598"/>
    </source>
</evidence>
<dbReference type="PANTHER" id="PTHR23155:SF1238">
    <property type="entry name" value="TOMV SUSCEPTIBLE PROTEIN TM-2"/>
    <property type="match status" value="1"/>
</dbReference>
<dbReference type="InterPro" id="IPR002182">
    <property type="entry name" value="NB-ARC"/>
</dbReference>
<protein>
    <recommendedName>
        <fullName evidence="13">NB-ARC domain-containing disease resistance protein</fullName>
    </recommendedName>
</protein>
<dbReference type="InterPro" id="IPR027417">
    <property type="entry name" value="P-loop_NTPase"/>
</dbReference>
<keyword evidence="4" id="KW-0547">Nucleotide-binding</keyword>
<feature type="domain" description="Disease resistance protein winged helix" evidence="9">
    <location>
        <begin position="452"/>
        <end position="523"/>
    </location>
</feature>
<dbReference type="GO" id="GO:0098542">
    <property type="term" value="P:defense response to other organism"/>
    <property type="evidence" value="ECO:0007669"/>
    <property type="project" value="TreeGrafter"/>
</dbReference>
<dbReference type="InterPro" id="IPR041118">
    <property type="entry name" value="Rx_N"/>
</dbReference>
<comment type="similarity">
    <text evidence="1">Belongs to the disease resistance NB-LRR family.</text>
</comment>
<evidence type="ECO:0000259" key="7">
    <source>
        <dbReference type="Pfam" id="PF00931"/>
    </source>
</evidence>
<dbReference type="InterPro" id="IPR058922">
    <property type="entry name" value="WHD_DRP"/>
</dbReference>
<dbReference type="Pfam" id="PF23598">
    <property type="entry name" value="LRR_14"/>
    <property type="match status" value="1"/>
</dbReference>
<dbReference type="Pfam" id="PF18052">
    <property type="entry name" value="Rx_N"/>
    <property type="match status" value="1"/>
</dbReference>
<dbReference type="GO" id="GO:0005524">
    <property type="term" value="F:ATP binding"/>
    <property type="evidence" value="ECO:0007669"/>
    <property type="project" value="UniProtKB-KW"/>
</dbReference>
<feature type="domain" description="Disease resistance R13L4/SHOC-2-like LRR" evidence="10">
    <location>
        <begin position="672"/>
        <end position="814"/>
    </location>
</feature>
<dbReference type="EMBL" id="BJWL01000011">
    <property type="protein sequence ID" value="GFY96329.1"/>
    <property type="molecule type" value="Genomic_DNA"/>
</dbReference>
<evidence type="ECO:0000256" key="3">
    <source>
        <dbReference type="ARBA" id="ARBA00022737"/>
    </source>
</evidence>
<dbReference type="Gene3D" id="3.80.10.10">
    <property type="entry name" value="Ribonuclease Inhibitor"/>
    <property type="match status" value="1"/>
</dbReference>
<keyword evidence="12" id="KW-1185">Reference proteome</keyword>
<name>A0A7J0FDP1_9ERIC</name>
<evidence type="ECO:0000259" key="8">
    <source>
        <dbReference type="Pfam" id="PF18052"/>
    </source>
</evidence>
<dbReference type="SUPFAM" id="SSF52058">
    <property type="entry name" value="L domain-like"/>
    <property type="match status" value="1"/>
</dbReference>
<dbReference type="Gene3D" id="1.20.5.4130">
    <property type="match status" value="1"/>
</dbReference>
<dbReference type="InterPro" id="IPR036388">
    <property type="entry name" value="WH-like_DNA-bd_sf"/>
</dbReference>
<dbReference type="CDD" id="cd14798">
    <property type="entry name" value="RX-CC_like"/>
    <property type="match status" value="1"/>
</dbReference>
<keyword evidence="6" id="KW-0067">ATP-binding</keyword>
<feature type="domain" description="NB-ARC" evidence="7">
    <location>
        <begin position="168"/>
        <end position="367"/>
    </location>
</feature>
<evidence type="ECO:0000256" key="5">
    <source>
        <dbReference type="ARBA" id="ARBA00022821"/>
    </source>
</evidence>
<dbReference type="OrthoDB" id="3429988at2759"/>
<dbReference type="Gene3D" id="1.10.8.430">
    <property type="entry name" value="Helical domain of apoptotic protease-activating factors"/>
    <property type="match status" value="1"/>
</dbReference>
<organism evidence="11 12">
    <name type="scientific">Actinidia rufa</name>
    <dbReference type="NCBI Taxonomy" id="165716"/>
    <lineage>
        <taxon>Eukaryota</taxon>
        <taxon>Viridiplantae</taxon>
        <taxon>Streptophyta</taxon>
        <taxon>Embryophyta</taxon>
        <taxon>Tracheophyta</taxon>
        <taxon>Spermatophyta</taxon>
        <taxon>Magnoliopsida</taxon>
        <taxon>eudicotyledons</taxon>
        <taxon>Gunneridae</taxon>
        <taxon>Pentapetalae</taxon>
        <taxon>asterids</taxon>
        <taxon>Ericales</taxon>
        <taxon>Actinidiaceae</taxon>
        <taxon>Actinidia</taxon>
    </lineage>
</organism>
<dbReference type="PANTHER" id="PTHR23155">
    <property type="entry name" value="DISEASE RESISTANCE PROTEIN RP"/>
    <property type="match status" value="1"/>
</dbReference>
<dbReference type="InterPro" id="IPR032675">
    <property type="entry name" value="LRR_dom_sf"/>
</dbReference>
<evidence type="ECO:0000256" key="2">
    <source>
        <dbReference type="ARBA" id="ARBA00022614"/>
    </source>
</evidence>
<evidence type="ECO:0000313" key="12">
    <source>
        <dbReference type="Proteomes" id="UP000585474"/>
    </source>
</evidence>
<keyword evidence="5" id="KW-0611">Plant defense</keyword>
<evidence type="ECO:0000259" key="9">
    <source>
        <dbReference type="Pfam" id="PF23559"/>
    </source>
</evidence>
<evidence type="ECO:0000256" key="6">
    <source>
        <dbReference type="ARBA" id="ARBA00022840"/>
    </source>
</evidence>
<evidence type="ECO:0008006" key="13">
    <source>
        <dbReference type="Google" id="ProtNLM"/>
    </source>
</evidence>
<comment type="caution">
    <text evidence="11">The sequence shown here is derived from an EMBL/GenBank/DDBJ whole genome shotgun (WGS) entry which is preliminary data.</text>
</comment>
<dbReference type="Pfam" id="PF23559">
    <property type="entry name" value="WHD_DRP"/>
    <property type="match status" value="1"/>
</dbReference>
<gene>
    <name evidence="11" type="ORF">Acr_11g0006350</name>
</gene>
<dbReference type="PRINTS" id="PR00364">
    <property type="entry name" value="DISEASERSIST"/>
</dbReference>
<dbReference type="Gene3D" id="3.40.50.300">
    <property type="entry name" value="P-loop containing nucleotide triphosphate hydrolases"/>
    <property type="match status" value="1"/>
</dbReference>
<dbReference type="GO" id="GO:0043531">
    <property type="term" value="F:ADP binding"/>
    <property type="evidence" value="ECO:0007669"/>
    <property type="project" value="InterPro"/>
</dbReference>
<keyword evidence="2" id="KW-0433">Leucine-rich repeat</keyword>
<dbReference type="Proteomes" id="UP000585474">
    <property type="component" value="Unassembled WGS sequence"/>
</dbReference>
<keyword evidence="3" id="KW-0677">Repeat</keyword>